<comment type="activity regulation">
    <text evidence="12">Na(+) is not transported, but it plays an essential structural role and its presence is essential for fluoride channel function.</text>
</comment>
<keyword evidence="4 12" id="KW-0812">Transmembrane</keyword>
<evidence type="ECO:0000256" key="5">
    <source>
        <dbReference type="ARBA" id="ARBA00022989"/>
    </source>
</evidence>
<dbReference type="Pfam" id="PF02537">
    <property type="entry name" value="CRCB"/>
    <property type="match status" value="1"/>
</dbReference>
<dbReference type="Proteomes" id="UP000602381">
    <property type="component" value="Unassembled WGS sequence"/>
</dbReference>
<keyword evidence="9 12" id="KW-0407">Ion channel</keyword>
<comment type="subcellular location">
    <subcellularLocation>
        <location evidence="1 12">Cell membrane</location>
        <topology evidence="1 12">Multi-pass membrane protein</topology>
    </subcellularLocation>
</comment>
<gene>
    <name evidence="12 13" type="primary">crcB</name>
    <name evidence="12" type="synonym">fluC</name>
    <name evidence="13" type="ORF">GCM10007972_14930</name>
</gene>
<keyword evidence="2 12" id="KW-1003">Cell membrane</keyword>
<dbReference type="InterPro" id="IPR003691">
    <property type="entry name" value="FluC"/>
</dbReference>
<dbReference type="NCBIfam" id="NF010791">
    <property type="entry name" value="PRK14195.1"/>
    <property type="match status" value="1"/>
</dbReference>
<evidence type="ECO:0000256" key="11">
    <source>
        <dbReference type="ARBA" id="ARBA00035585"/>
    </source>
</evidence>
<organism evidence="13 14">
    <name type="scientific">Iodidimonas muriae</name>
    <dbReference type="NCBI Taxonomy" id="261467"/>
    <lineage>
        <taxon>Bacteria</taxon>
        <taxon>Pseudomonadati</taxon>
        <taxon>Pseudomonadota</taxon>
        <taxon>Alphaproteobacteria</taxon>
        <taxon>Iodidimonadales</taxon>
        <taxon>Iodidimonadaceae</taxon>
        <taxon>Iodidimonas</taxon>
    </lineage>
</organism>
<keyword evidence="8 12" id="KW-0472">Membrane</keyword>
<evidence type="ECO:0000256" key="9">
    <source>
        <dbReference type="ARBA" id="ARBA00023303"/>
    </source>
</evidence>
<keyword evidence="7 12" id="KW-0406">Ion transport</keyword>
<evidence type="ECO:0000256" key="3">
    <source>
        <dbReference type="ARBA" id="ARBA00022519"/>
    </source>
</evidence>
<proteinExistence type="inferred from homology"/>
<comment type="catalytic activity">
    <reaction evidence="11">
        <text>fluoride(in) = fluoride(out)</text>
        <dbReference type="Rhea" id="RHEA:76159"/>
        <dbReference type="ChEBI" id="CHEBI:17051"/>
    </reaction>
    <physiologicalReaction direction="left-to-right" evidence="11">
        <dbReference type="Rhea" id="RHEA:76160"/>
    </physiologicalReaction>
</comment>
<keyword evidence="3" id="KW-0997">Cell inner membrane</keyword>
<dbReference type="EMBL" id="BMOV01000004">
    <property type="protein sequence ID" value="GGO11254.1"/>
    <property type="molecule type" value="Genomic_DNA"/>
</dbReference>
<accession>A0ABQ2LDA5</accession>
<feature type="binding site" evidence="12">
    <location>
        <position position="84"/>
    </location>
    <ligand>
        <name>Na(+)</name>
        <dbReference type="ChEBI" id="CHEBI:29101"/>
        <note>structural</note>
    </ligand>
</feature>
<evidence type="ECO:0000313" key="13">
    <source>
        <dbReference type="EMBL" id="GGO11254.1"/>
    </source>
</evidence>
<keyword evidence="12" id="KW-0813">Transport</keyword>
<feature type="binding site" evidence="12">
    <location>
        <position position="81"/>
    </location>
    <ligand>
        <name>Na(+)</name>
        <dbReference type="ChEBI" id="CHEBI:29101"/>
        <note>structural</note>
    </ligand>
</feature>
<dbReference type="PANTHER" id="PTHR28259:SF1">
    <property type="entry name" value="FLUORIDE EXPORT PROTEIN 1-RELATED"/>
    <property type="match status" value="1"/>
</dbReference>
<evidence type="ECO:0000256" key="10">
    <source>
        <dbReference type="ARBA" id="ARBA00035120"/>
    </source>
</evidence>
<evidence type="ECO:0000256" key="7">
    <source>
        <dbReference type="ARBA" id="ARBA00023065"/>
    </source>
</evidence>
<evidence type="ECO:0000256" key="8">
    <source>
        <dbReference type="ARBA" id="ARBA00023136"/>
    </source>
</evidence>
<feature type="transmembrane region" description="Helical" evidence="12">
    <location>
        <begin position="103"/>
        <end position="126"/>
    </location>
</feature>
<keyword evidence="6 12" id="KW-0915">Sodium</keyword>
<name>A0ABQ2LDA5_9PROT</name>
<protein>
    <recommendedName>
        <fullName evidence="12">Fluoride-specific ion channel FluC</fullName>
    </recommendedName>
</protein>
<sequence>MGGGFSISMPFAIAAGGALGALSRHYLAGWIMRLTGGGFPYGTLMVNIAGAFLMGLLVEALAVRFSLTPALRGFLAVGLLGGFTTFSAFSLEVALMIERHQLGVAASYSLLSVGLSVIGLFAGLYVGRIFA</sequence>
<keyword evidence="5 12" id="KW-1133">Transmembrane helix</keyword>
<evidence type="ECO:0000256" key="2">
    <source>
        <dbReference type="ARBA" id="ARBA00022475"/>
    </source>
</evidence>
<keyword evidence="14" id="KW-1185">Reference proteome</keyword>
<evidence type="ECO:0000256" key="6">
    <source>
        <dbReference type="ARBA" id="ARBA00023053"/>
    </source>
</evidence>
<keyword evidence="12" id="KW-0479">Metal-binding</keyword>
<evidence type="ECO:0000256" key="1">
    <source>
        <dbReference type="ARBA" id="ARBA00004651"/>
    </source>
</evidence>
<evidence type="ECO:0000256" key="4">
    <source>
        <dbReference type="ARBA" id="ARBA00022692"/>
    </source>
</evidence>
<comment type="function">
    <text evidence="12">Fluoride-specific ion channel. Important for reducing fluoride concentration in the cell, thus reducing its toxicity.</text>
</comment>
<feature type="transmembrane region" description="Helical" evidence="12">
    <location>
        <begin position="44"/>
        <end position="62"/>
    </location>
</feature>
<comment type="similarity">
    <text evidence="10 12">Belongs to the fluoride channel Fluc/FEX (TC 1.A.43) family.</text>
</comment>
<feature type="transmembrane region" description="Helical" evidence="12">
    <location>
        <begin position="74"/>
        <end position="97"/>
    </location>
</feature>
<dbReference type="PANTHER" id="PTHR28259">
    <property type="entry name" value="FLUORIDE EXPORT PROTEIN 1-RELATED"/>
    <property type="match status" value="1"/>
</dbReference>
<evidence type="ECO:0000313" key="14">
    <source>
        <dbReference type="Proteomes" id="UP000602381"/>
    </source>
</evidence>
<dbReference type="RefSeq" id="WP_150005266.1">
    <property type="nucleotide sequence ID" value="NZ_BMOV01000004.1"/>
</dbReference>
<dbReference type="NCBIfam" id="TIGR00494">
    <property type="entry name" value="crcB"/>
    <property type="match status" value="1"/>
</dbReference>
<dbReference type="HAMAP" id="MF_00454">
    <property type="entry name" value="FluC"/>
    <property type="match status" value="1"/>
</dbReference>
<evidence type="ECO:0000256" key="12">
    <source>
        <dbReference type="HAMAP-Rule" id="MF_00454"/>
    </source>
</evidence>
<reference evidence="14" key="1">
    <citation type="journal article" date="2019" name="Int. J. Syst. Evol. Microbiol.">
        <title>The Global Catalogue of Microorganisms (GCM) 10K type strain sequencing project: providing services to taxonomists for standard genome sequencing and annotation.</title>
        <authorList>
            <consortium name="The Broad Institute Genomics Platform"/>
            <consortium name="The Broad Institute Genome Sequencing Center for Infectious Disease"/>
            <person name="Wu L."/>
            <person name="Ma J."/>
        </authorList>
    </citation>
    <scope>NUCLEOTIDE SEQUENCE [LARGE SCALE GENOMIC DNA]</scope>
    <source>
        <strain evidence="14">JCM 17843</strain>
    </source>
</reference>
<comment type="caution">
    <text evidence="13">The sequence shown here is derived from an EMBL/GenBank/DDBJ whole genome shotgun (WGS) entry which is preliminary data.</text>
</comment>